<dbReference type="RefSeq" id="WP_191593532.1">
    <property type="nucleotide sequence ID" value="NZ_JACYFC010000001.1"/>
</dbReference>
<keyword evidence="3" id="KW-1185">Reference proteome</keyword>
<sequence>MKTVHSYFCVSILLGATSSSIFAAPINAVIGLTNSQIVESGQQISLEPNAGTLLPLQDDFLPISNLQNAANKNWFDEIGQKIRVEHKQRDLSYTGVLTSIENNERSFLISINDRLTSLPLNDFYLIPLEKSDNSETTSIPYKISYQTNQLSWTPQLSLIFDNDQVSLSQQAILQNSSSSTIEIQDSLLHYSRTSAPKVFKAERSLMAMDSSKQSVEYQDNEISYPLDGPMLSIAPYSNTLFSLPSSRSSIDSKIQAGSLYTHNNSSGKIDVTFYNTLGFTLEQDGLPGEYKTFWKRGNLLIPGNTVALNTVRENNSVEVITNKSQDITGYMTLIESSSKKLPSIQTWEATIQNHSNEEQHYSIKQNTNSIITVLEKNKVTQLNANSIEVSGKIKANSKKTITYNIELKE</sequence>
<comment type="caution">
    <text evidence="2">The sequence shown here is derived from an EMBL/GenBank/DDBJ whole genome shotgun (WGS) entry which is preliminary data.</text>
</comment>
<protein>
    <recommendedName>
        <fullName evidence="4">DUF4139 domain-containing protein</fullName>
    </recommendedName>
</protein>
<proteinExistence type="predicted"/>
<dbReference type="Proteomes" id="UP000604161">
    <property type="component" value="Unassembled WGS sequence"/>
</dbReference>
<gene>
    <name evidence="2" type="ORF">IF202_03845</name>
</gene>
<evidence type="ECO:0000313" key="3">
    <source>
        <dbReference type="Proteomes" id="UP000604161"/>
    </source>
</evidence>
<keyword evidence="1" id="KW-0732">Signal</keyword>
<organism evidence="2 3">
    <name type="scientific">Marinomonas colpomeniae</name>
    <dbReference type="NCBI Taxonomy" id="2774408"/>
    <lineage>
        <taxon>Bacteria</taxon>
        <taxon>Pseudomonadati</taxon>
        <taxon>Pseudomonadota</taxon>
        <taxon>Gammaproteobacteria</taxon>
        <taxon>Oceanospirillales</taxon>
        <taxon>Oceanospirillaceae</taxon>
        <taxon>Marinomonas</taxon>
    </lineage>
</organism>
<reference evidence="2 3" key="1">
    <citation type="submission" date="2020-09" db="EMBL/GenBank/DDBJ databases">
        <title>Marinomonas sp. nov., isolated from the cysticercosis algae of Qingdao, China.</title>
        <authorList>
            <person name="Sun X."/>
        </authorList>
    </citation>
    <scope>NUCLEOTIDE SEQUENCE [LARGE SCALE GENOMIC DNA]</scope>
    <source>
        <strain evidence="2 3">SM2066</strain>
    </source>
</reference>
<evidence type="ECO:0000256" key="1">
    <source>
        <dbReference type="SAM" id="SignalP"/>
    </source>
</evidence>
<evidence type="ECO:0008006" key="4">
    <source>
        <dbReference type="Google" id="ProtNLM"/>
    </source>
</evidence>
<feature type="signal peptide" evidence="1">
    <location>
        <begin position="1"/>
        <end position="23"/>
    </location>
</feature>
<feature type="chain" id="PRO_5046346469" description="DUF4139 domain-containing protein" evidence="1">
    <location>
        <begin position="24"/>
        <end position="409"/>
    </location>
</feature>
<dbReference type="EMBL" id="JACYFC010000001">
    <property type="protein sequence ID" value="MBD5770173.1"/>
    <property type="molecule type" value="Genomic_DNA"/>
</dbReference>
<evidence type="ECO:0000313" key="2">
    <source>
        <dbReference type="EMBL" id="MBD5770173.1"/>
    </source>
</evidence>
<name>A0ABR8NW91_9GAMM</name>
<accession>A0ABR8NW91</accession>